<reference evidence="1" key="1">
    <citation type="submission" date="2021-12" db="EMBL/GenBank/DDBJ databases">
        <authorList>
            <person name="King R."/>
        </authorList>
    </citation>
    <scope>NUCLEOTIDE SEQUENCE</scope>
</reference>
<keyword evidence="2" id="KW-1185">Reference proteome</keyword>
<dbReference type="AlphaFoldDB" id="A0A9P0AP68"/>
<gene>
    <name evidence="1" type="ORF">BEMITA_LOCUS14197</name>
</gene>
<protein>
    <submittedName>
        <fullName evidence="1">Uncharacterized protein</fullName>
    </submittedName>
</protein>
<evidence type="ECO:0000313" key="2">
    <source>
        <dbReference type="Proteomes" id="UP001152759"/>
    </source>
</evidence>
<dbReference type="EMBL" id="OU963870">
    <property type="protein sequence ID" value="CAH0396090.1"/>
    <property type="molecule type" value="Genomic_DNA"/>
</dbReference>
<evidence type="ECO:0000313" key="1">
    <source>
        <dbReference type="EMBL" id="CAH0396090.1"/>
    </source>
</evidence>
<organism evidence="1 2">
    <name type="scientific">Bemisia tabaci</name>
    <name type="common">Sweetpotato whitefly</name>
    <name type="synonym">Aleurodes tabaci</name>
    <dbReference type="NCBI Taxonomy" id="7038"/>
    <lineage>
        <taxon>Eukaryota</taxon>
        <taxon>Metazoa</taxon>
        <taxon>Ecdysozoa</taxon>
        <taxon>Arthropoda</taxon>
        <taxon>Hexapoda</taxon>
        <taxon>Insecta</taxon>
        <taxon>Pterygota</taxon>
        <taxon>Neoptera</taxon>
        <taxon>Paraneoptera</taxon>
        <taxon>Hemiptera</taxon>
        <taxon>Sternorrhyncha</taxon>
        <taxon>Aleyrodoidea</taxon>
        <taxon>Aleyrodidae</taxon>
        <taxon>Aleyrodinae</taxon>
        <taxon>Bemisia</taxon>
    </lineage>
</organism>
<proteinExistence type="predicted"/>
<dbReference type="Proteomes" id="UP001152759">
    <property type="component" value="Chromosome 9"/>
</dbReference>
<sequence>MEGKSFDQETYLSYKRALDDPQFEFVDLLDYDDSAYGYLNHSFKPEDYLKLLISRAMIDSTTPVQFHKEMKEIIDLREEARPFNPFDRSYPDFSRFRQLADKYGVKIDIDEPGALITNDIIDFLFPHYYLEAIDRKEDYSNAESNKFHEIMTCLEFAAIIPRGRILMEAVRTAIVTMHICVLYEYQTEEPVIKKDIIPMPVLQKIVRHRINIGLHC</sequence>
<accession>A0A9P0AP68</accession>
<name>A0A9P0AP68_BEMTA</name>